<keyword evidence="1" id="KW-0472">Membrane</keyword>
<dbReference type="Proteomes" id="UP001295684">
    <property type="component" value="Unassembled WGS sequence"/>
</dbReference>
<sequence>MSRRTKRKTARKYHEAPVDCDLLFDFGEESDATEYTVEEDSLLPKKYEDSIYDLSEYSEIGYSSVCNKNLIGKDIEKSDQNLNENQKYQNKFKKTRKTRMFKKYYLISLLALLFIIACVFYWIFRENRLHSFNAHHRKNYIYKLLQALSSFFIYTSRSFL</sequence>
<dbReference type="AlphaFoldDB" id="A0AAD2D3S3"/>
<dbReference type="EMBL" id="CAMPGE010021877">
    <property type="protein sequence ID" value="CAI2379984.1"/>
    <property type="molecule type" value="Genomic_DNA"/>
</dbReference>
<keyword evidence="1" id="KW-1133">Transmembrane helix</keyword>
<keyword evidence="3" id="KW-1185">Reference proteome</keyword>
<protein>
    <submittedName>
        <fullName evidence="2">Uncharacterized protein</fullName>
    </submittedName>
</protein>
<reference evidence="2" key="1">
    <citation type="submission" date="2023-07" db="EMBL/GenBank/DDBJ databases">
        <authorList>
            <consortium name="AG Swart"/>
            <person name="Singh M."/>
            <person name="Singh A."/>
            <person name="Seah K."/>
            <person name="Emmerich C."/>
        </authorList>
    </citation>
    <scope>NUCLEOTIDE SEQUENCE</scope>
    <source>
        <strain evidence="2">DP1</strain>
    </source>
</reference>
<evidence type="ECO:0000313" key="3">
    <source>
        <dbReference type="Proteomes" id="UP001295684"/>
    </source>
</evidence>
<accession>A0AAD2D3S3</accession>
<feature type="transmembrane region" description="Helical" evidence="1">
    <location>
        <begin position="104"/>
        <end position="124"/>
    </location>
</feature>
<organism evidence="2 3">
    <name type="scientific">Euplotes crassus</name>
    <dbReference type="NCBI Taxonomy" id="5936"/>
    <lineage>
        <taxon>Eukaryota</taxon>
        <taxon>Sar</taxon>
        <taxon>Alveolata</taxon>
        <taxon>Ciliophora</taxon>
        <taxon>Intramacronucleata</taxon>
        <taxon>Spirotrichea</taxon>
        <taxon>Hypotrichia</taxon>
        <taxon>Euplotida</taxon>
        <taxon>Euplotidae</taxon>
        <taxon>Moneuplotes</taxon>
    </lineage>
</organism>
<comment type="caution">
    <text evidence="2">The sequence shown here is derived from an EMBL/GenBank/DDBJ whole genome shotgun (WGS) entry which is preliminary data.</text>
</comment>
<gene>
    <name evidence="2" type="ORF">ECRASSUSDP1_LOCUS21408</name>
</gene>
<evidence type="ECO:0000256" key="1">
    <source>
        <dbReference type="SAM" id="Phobius"/>
    </source>
</evidence>
<name>A0AAD2D3S3_EUPCR</name>
<evidence type="ECO:0000313" key="2">
    <source>
        <dbReference type="EMBL" id="CAI2379984.1"/>
    </source>
</evidence>
<keyword evidence="1" id="KW-0812">Transmembrane</keyword>
<proteinExistence type="predicted"/>